<keyword evidence="14" id="KW-1185">Reference proteome</keyword>
<dbReference type="Gene3D" id="1.20.5.3310">
    <property type="match status" value="1"/>
</dbReference>
<evidence type="ECO:0000256" key="12">
    <source>
        <dbReference type="SAM" id="Phobius"/>
    </source>
</evidence>
<evidence type="ECO:0000256" key="8">
    <source>
        <dbReference type="ARBA" id="ARBA00023010"/>
    </source>
</evidence>
<keyword evidence="4" id="KW-0997">Cell inner membrane</keyword>
<evidence type="ECO:0000256" key="11">
    <source>
        <dbReference type="SAM" id="MobiDB-lite"/>
    </source>
</evidence>
<evidence type="ECO:0000256" key="1">
    <source>
        <dbReference type="ARBA" id="ARBA00004167"/>
    </source>
</evidence>
<evidence type="ECO:0000256" key="5">
    <source>
        <dbReference type="ARBA" id="ARBA00022692"/>
    </source>
</evidence>
<dbReference type="Pfam" id="PF02416">
    <property type="entry name" value="TatA_B_E"/>
    <property type="match status" value="1"/>
</dbReference>
<reference evidence="14" key="1">
    <citation type="journal article" date="2019" name="Int. J. Syst. Evol. Microbiol.">
        <title>The Global Catalogue of Microorganisms (GCM) 10K type strain sequencing project: providing services to taxonomists for standard genome sequencing and annotation.</title>
        <authorList>
            <consortium name="The Broad Institute Genomics Platform"/>
            <consortium name="The Broad Institute Genome Sequencing Center for Infectious Disease"/>
            <person name="Wu L."/>
            <person name="Ma J."/>
        </authorList>
    </citation>
    <scope>NUCLEOTIDE SEQUENCE [LARGE SCALE GENOMIC DNA]</scope>
    <source>
        <strain evidence="14">NBRC 102407</strain>
    </source>
</reference>
<evidence type="ECO:0000313" key="13">
    <source>
        <dbReference type="EMBL" id="GLT20866.1"/>
    </source>
</evidence>
<feature type="compositionally biased region" description="Pro residues" evidence="11">
    <location>
        <begin position="147"/>
        <end position="160"/>
    </location>
</feature>
<sequence>MFDIGFSELVVIGIVALLVLGPERLPKVARTTGHLLGRLQRYVSDVKSDINREMQLDELKRLQEEARTSAMAFESSVRSEIAGVESSVNASVASASSAVADLEKSLTSSADAAPVEAHDTAAAQLDRQLAEADAHAGPMPSFATTPPGEPAAAPPGPAAPEPQLGFDFVPPADSKNPKS</sequence>
<proteinExistence type="inferred from homology"/>
<feature type="region of interest" description="Disordered" evidence="11">
    <location>
        <begin position="129"/>
        <end position="179"/>
    </location>
</feature>
<organism evidence="13 14">
    <name type="scientific">Zoogloea oryzae</name>
    <dbReference type="NCBI Taxonomy" id="310767"/>
    <lineage>
        <taxon>Bacteria</taxon>
        <taxon>Pseudomonadati</taxon>
        <taxon>Pseudomonadota</taxon>
        <taxon>Betaproteobacteria</taxon>
        <taxon>Rhodocyclales</taxon>
        <taxon>Zoogloeaceae</taxon>
        <taxon>Zoogloea</taxon>
    </lineage>
</organism>
<keyword evidence="9 10" id="KW-0472">Membrane</keyword>
<keyword evidence="3 10" id="KW-1003">Cell membrane</keyword>
<keyword evidence="7 10" id="KW-1133">Transmembrane helix</keyword>
<gene>
    <name evidence="10 13" type="primary">tatB</name>
    <name evidence="13" type="ORF">GCM10007933_03180</name>
</gene>
<dbReference type="Proteomes" id="UP001157167">
    <property type="component" value="Unassembled WGS sequence"/>
</dbReference>
<dbReference type="InterPro" id="IPR003369">
    <property type="entry name" value="TatA/B/E"/>
</dbReference>
<feature type="transmembrane region" description="Helical" evidence="12">
    <location>
        <begin position="6"/>
        <end position="22"/>
    </location>
</feature>
<accession>A0ABQ6F7U9</accession>
<keyword evidence="6 10" id="KW-0653">Protein transport</keyword>
<evidence type="ECO:0000313" key="14">
    <source>
        <dbReference type="Proteomes" id="UP001157167"/>
    </source>
</evidence>
<keyword evidence="8 10" id="KW-0811">Translocation</keyword>
<dbReference type="NCBIfam" id="TIGR01410">
    <property type="entry name" value="tatB"/>
    <property type="match status" value="1"/>
</dbReference>
<evidence type="ECO:0000256" key="7">
    <source>
        <dbReference type="ARBA" id="ARBA00022989"/>
    </source>
</evidence>
<dbReference type="PRINTS" id="PR01506">
    <property type="entry name" value="TATBPROTEIN"/>
</dbReference>
<dbReference type="PANTHER" id="PTHR33162:SF1">
    <property type="entry name" value="SEC-INDEPENDENT PROTEIN TRANSLOCASE PROTEIN TATA, CHLOROPLASTIC"/>
    <property type="match status" value="1"/>
</dbReference>
<keyword evidence="5 10" id="KW-0812">Transmembrane</keyword>
<name>A0ABQ6F7U9_9RHOO</name>
<keyword evidence="2 10" id="KW-0813">Transport</keyword>
<evidence type="ECO:0000256" key="10">
    <source>
        <dbReference type="HAMAP-Rule" id="MF_00237"/>
    </source>
</evidence>
<dbReference type="InterPro" id="IPR018448">
    <property type="entry name" value="TatB"/>
</dbReference>
<dbReference type="EMBL" id="BSPX01000002">
    <property type="protein sequence ID" value="GLT20866.1"/>
    <property type="molecule type" value="Genomic_DNA"/>
</dbReference>
<evidence type="ECO:0000256" key="3">
    <source>
        <dbReference type="ARBA" id="ARBA00022475"/>
    </source>
</evidence>
<comment type="subunit">
    <text evidence="10">The Tat system comprises two distinct complexes: a TatABC complex, containing multiple copies of TatA, TatB and TatC subunits, and a separate TatA complex, containing only TatA subunits. Substrates initially bind to the TatABC complex, which probably triggers association of the separate TatA complex to form the active translocon.</text>
</comment>
<comment type="subcellular location">
    <subcellularLocation>
        <location evidence="10">Cell membrane</location>
        <topology evidence="10">Single-pass membrane protein</topology>
    </subcellularLocation>
    <subcellularLocation>
        <location evidence="1">Membrane</location>
        <topology evidence="1">Single-pass membrane protein</topology>
    </subcellularLocation>
</comment>
<evidence type="ECO:0000256" key="6">
    <source>
        <dbReference type="ARBA" id="ARBA00022927"/>
    </source>
</evidence>
<evidence type="ECO:0000256" key="2">
    <source>
        <dbReference type="ARBA" id="ARBA00022448"/>
    </source>
</evidence>
<comment type="similarity">
    <text evidence="10">Belongs to the TatB family.</text>
</comment>
<comment type="caution">
    <text evidence="13">The sequence shown here is derived from an EMBL/GenBank/DDBJ whole genome shotgun (WGS) entry which is preliminary data.</text>
</comment>
<dbReference type="PANTHER" id="PTHR33162">
    <property type="entry name" value="SEC-INDEPENDENT PROTEIN TRANSLOCASE PROTEIN TATA, CHLOROPLASTIC"/>
    <property type="match status" value="1"/>
</dbReference>
<dbReference type="HAMAP" id="MF_00237">
    <property type="entry name" value="TatB"/>
    <property type="match status" value="1"/>
</dbReference>
<evidence type="ECO:0000256" key="9">
    <source>
        <dbReference type="ARBA" id="ARBA00023136"/>
    </source>
</evidence>
<dbReference type="RefSeq" id="WP_284186444.1">
    <property type="nucleotide sequence ID" value="NZ_BSPX01000002.1"/>
</dbReference>
<comment type="function">
    <text evidence="10">Part of the twin-arginine translocation (Tat) system that transports large folded proteins containing a characteristic twin-arginine motif in their signal peptide across membranes. Together with TatC, TatB is part of a receptor directly interacting with Tat signal peptides. TatB may form an oligomeric binding site that transiently accommodates folded Tat precursor proteins before their translocation.</text>
</comment>
<evidence type="ECO:0000256" key="4">
    <source>
        <dbReference type="ARBA" id="ARBA00022519"/>
    </source>
</evidence>
<protein>
    <recommendedName>
        <fullName evidence="10">Sec-independent protein translocase protein TatB</fullName>
    </recommendedName>
</protein>